<dbReference type="EC" id="5.1.3.14" evidence="3"/>
<dbReference type="PANTHER" id="PTHR43174">
    <property type="entry name" value="UDP-N-ACETYLGLUCOSAMINE 2-EPIMERASE"/>
    <property type="match status" value="1"/>
</dbReference>
<evidence type="ECO:0000259" key="2">
    <source>
        <dbReference type="Pfam" id="PF02350"/>
    </source>
</evidence>
<reference evidence="3 4" key="1">
    <citation type="submission" date="2022-01" db="EMBL/GenBank/DDBJ databases">
        <title>Dethiosulfovibrio faecalis sp. nov., a novel proteolytic, non-sulfur-reducing bacterium isolated from a marine aquaculture solid waste bioreactor.</title>
        <authorList>
            <person name="Grabowski S."/>
            <person name="Apolinario E."/>
            <person name="Schneider N."/>
            <person name="Marshall C.W."/>
            <person name="Sowers K.R."/>
        </authorList>
    </citation>
    <scope>NUCLEOTIDE SEQUENCE [LARGE SCALE GENOMIC DNA]</scope>
    <source>
        <strain evidence="3 4">DSM 12537</strain>
    </source>
</reference>
<keyword evidence="1 3" id="KW-0413">Isomerase</keyword>
<sequence length="365" mass="40062">MPKVISLVGARPQFVKEAMIYKEVRRLSAWDYVLVHSGQHYDAYMSGAFFDQLSIKNPDHSMDIGSGSHGAMTARALERFEAVLLKERPDMVLVYGDTNTTVAGALAASKLKIPVAHVEAGIRQNPKDMPEEINRVVTDHLSRHLFTCSRTAADNLAKEGITQGVHNVGDVMYDLFLMMRSSFDGAITEKLGLKPNRFVLVTLHRDFNVDDERKLGEILKGLSELRKTLDLEIVFPAHPRTSKRIEEFGLSGLTDGIKIVPPVGYFQLMGLAENCALAVTDSGGFQKEAVFAGKRALVIMPDTGWRELTDCGWNLLAEPNSEDIVKKGLSIAQTDGTTPPTPYGDGHAAEKTVLALRSILKGATQ</sequence>
<dbReference type="Gene3D" id="3.40.50.2000">
    <property type="entry name" value="Glycogen Phosphorylase B"/>
    <property type="match status" value="2"/>
</dbReference>
<dbReference type="Pfam" id="PF02350">
    <property type="entry name" value="Epimerase_2"/>
    <property type="match status" value="1"/>
</dbReference>
<comment type="similarity">
    <text evidence="1">Belongs to the UDP-N-acetylglucosamine 2-epimerase family.</text>
</comment>
<name>A0ABS9ELY7_9BACT</name>
<dbReference type="RefSeq" id="WP_236098974.1">
    <property type="nucleotide sequence ID" value="NZ_JAKGUD010000004.1"/>
</dbReference>
<dbReference type="InterPro" id="IPR029767">
    <property type="entry name" value="WecB-like"/>
</dbReference>
<dbReference type="Proteomes" id="UP001200430">
    <property type="component" value="Unassembled WGS sequence"/>
</dbReference>
<comment type="caution">
    <text evidence="3">The sequence shown here is derived from an EMBL/GenBank/DDBJ whole genome shotgun (WGS) entry which is preliminary data.</text>
</comment>
<dbReference type="NCBIfam" id="TIGR00236">
    <property type="entry name" value="wecB"/>
    <property type="match status" value="1"/>
</dbReference>
<evidence type="ECO:0000313" key="4">
    <source>
        <dbReference type="Proteomes" id="UP001200430"/>
    </source>
</evidence>
<evidence type="ECO:0000256" key="1">
    <source>
        <dbReference type="RuleBase" id="RU003513"/>
    </source>
</evidence>
<organism evidence="3 4">
    <name type="scientific">Dethiosulfovibrio marinus</name>
    <dbReference type="NCBI Taxonomy" id="133532"/>
    <lineage>
        <taxon>Bacteria</taxon>
        <taxon>Thermotogati</taxon>
        <taxon>Synergistota</taxon>
        <taxon>Synergistia</taxon>
        <taxon>Synergistales</taxon>
        <taxon>Dethiosulfovibrionaceae</taxon>
        <taxon>Dethiosulfovibrio</taxon>
    </lineage>
</organism>
<dbReference type="SUPFAM" id="SSF53756">
    <property type="entry name" value="UDP-Glycosyltransferase/glycogen phosphorylase"/>
    <property type="match status" value="1"/>
</dbReference>
<evidence type="ECO:0000313" key="3">
    <source>
        <dbReference type="EMBL" id="MCF4142213.1"/>
    </source>
</evidence>
<feature type="domain" description="UDP-N-acetylglucosamine 2-epimerase" evidence="2">
    <location>
        <begin position="23"/>
        <end position="356"/>
    </location>
</feature>
<accession>A0ABS9ELY7</accession>
<dbReference type="InterPro" id="IPR003331">
    <property type="entry name" value="UDP_GlcNAc_Epimerase_2_dom"/>
</dbReference>
<keyword evidence="4" id="KW-1185">Reference proteome</keyword>
<proteinExistence type="inferred from homology"/>
<gene>
    <name evidence="3" type="primary">wecB</name>
    <name evidence="3" type="ORF">L2W38_05255</name>
</gene>
<protein>
    <submittedName>
        <fullName evidence="3">UDP-N-acetylglucosamine 2-epimerase (Non-hydrolyzing)</fullName>
        <ecNumber evidence="3">5.1.3.14</ecNumber>
    </submittedName>
</protein>
<dbReference type="CDD" id="cd03786">
    <property type="entry name" value="GTB_UDP-GlcNAc_2-Epimerase"/>
    <property type="match status" value="1"/>
</dbReference>
<dbReference type="PANTHER" id="PTHR43174:SF1">
    <property type="entry name" value="UDP-N-ACETYLGLUCOSAMINE 2-EPIMERASE"/>
    <property type="match status" value="1"/>
</dbReference>
<dbReference type="EMBL" id="JAKGUD010000004">
    <property type="protein sequence ID" value="MCF4142213.1"/>
    <property type="molecule type" value="Genomic_DNA"/>
</dbReference>
<dbReference type="GO" id="GO:0008761">
    <property type="term" value="F:UDP-N-acetylglucosamine 2-epimerase activity"/>
    <property type="evidence" value="ECO:0007669"/>
    <property type="project" value="UniProtKB-EC"/>
</dbReference>